<organism evidence="2 3">
    <name type="scientific">Escherichia coli</name>
    <dbReference type="NCBI Taxonomy" id="562"/>
    <lineage>
        <taxon>Bacteria</taxon>
        <taxon>Pseudomonadati</taxon>
        <taxon>Pseudomonadota</taxon>
        <taxon>Gammaproteobacteria</taxon>
        <taxon>Enterobacterales</taxon>
        <taxon>Enterobacteriaceae</taxon>
        <taxon>Escherichia</taxon>
    </lineage>
</organism>
<evidence type="ECO:0000313" key="3">
    <source>
        <dbReference type="Proteomes" id="UP000475070"/>
    </source>
</evidence>
<keyword evidence="1" id="KW-0732">Signal</keyword>
<reference evidence="2 3" key="1">
    <citation type="journal article" date="2019" name="Nat. Med.">
        <title>A library of human gut bacterial isolates paired with longitudinal multiomics data enables mechanistic microbiome research.</title>
        <authorList>
            <person name="Poyet M."/>
            <person name="Groussin M."/>
            <person name="Gibbons S.M."/>
            <person name="Avila-Pacheco J."/>
            <person name="Jiang X."/>
            <person name="Kearney S.M."/>
            <person name="Perrotta A.R."/>
            <person name="Berdy B."/>
            <person name="Zhao S."/>
            <person name="Lieberman T.D."/>
            <person name="Swanson P.K."/>
            <person name="Smith M."/>
            <person name="Roesemann S."/>
            <person name="Alexander J.E."/>
            <person name="Rich S.A."/>
            <person name="Livny J."/>
            <person name="Vlamakis H."/>
            <person name="Clish C."/>
            <person name="Bullock K."/>
            <person name="Deik A."/>
            <person name="Scott J."/>
            <person name="Pierce K.A."/>
            <person name="Xavier R.J."/>
            <person name="Alm E.J."/>
        </authorList>
    </citation>
    <scope>NUCLEOTIDE SEQUENCE [LARGE SCALE GENOMIC DNA]</scope>
    <source>
        <strain evidence="2 3">BIOML-A112</strain>
    </source>
</reference>
<proteinExistence type="predicted"/>
<dbReference type="InterPro" id="IPR008966">
    <property type="entry name" value="Adhesion_dom_sf"/>
</dbReference>
<gene>
    <name evidence="2" type="ORF">GUC01_08755</name>
</gene>
<evidence type="ECO:0000313" key="2">
    <source>
        <dbReference type="EMBL" id="NAG19115.1"/>
    </source>
</evidence>
<sequence length="332" mass="36605">MYKFALALFFVFSSLSSIPVMAANCTGGSIVFNTDPSDRGYWENIYTAANKDPLLIMQVAVQNGMSCDPDYVENATKKGKMVMRITSGGTCKNSTTITTPYPGIEWQLEGMNCSGNQITSNNIKSGPWDGRIDWPSGTVLGKAKLVVNDQYWIQNTKTGQYTVSIPSLSEGNTIVNSPAVNVSSILGRTIPFIFNDNATCSMSLSTENLDFGKLTPNDVNKNSLYKELSVYYSCKNRALINGLYVRFDPENVVDAANGLFSASDSNGRKLNFQITRLYGSLHTIPLNANYKVFDPYQYDLDATATFRINVKPSTPFPIGKVSTYLNVSLIYR</sequence>
<dbReference type="RefSeq" id="WP_001402787.1">
    <property type="nucleotide sequence ID" value="NZ_AP024582.1"/>
</dbReference>
<evidence type="ECO:0000256" key="1">
    <source>
        <dbReference type="SAM" id="SignalP"/>
    </source>
</evidence>
<dbReference type="EMBL" id="WXKQ01000005">
    <property type="protein sequence ID" value="NAG19115.1"/>
    <property type="molecule type" value="Genomic_DNA"/>
</dbReference>
<comment type="caution">
    <text evidence="2">The sequence shown here is derived from an EMBL/GenBank/DDBJ whole genome shotgun (WGS) entry which is preliminary data.</text>
</comment>
<protein>
    <submittedName>
        <fullName evidence="2">Fimbrial protein</fullName>
    </submittedName>
</protein>
<accession>A0A3U5I4X2</accession>
<name>A0A3U5I4X2_ECOLX</name>
<dbReference type="AlphaFoldDB" id="A0A3U5I4X2"/>
<feature type="signal peptide" evidence="1">
    <location>
        <begin position="1"/>
        <end position="22"/>
    </location>
</feature>
<dbReference type="SUPFAM" id="SSF49401">
    <property type="entry name" value="Bacterial adhesins"/>
    <property type="match status" value="1"/>
</dbReference>
<dbReference type="Proteomes" id="UP000475070">
    <property type="component" value="Unassembled WGS sequence"/>
</dbReference>
<feature type="chain" id="PRO_5041165407" evidence="1">
    <location>
        <begin position="23"/>
        <end position="332"/>
    </location>
</feature>